<proteinExistence type="predicted"/>
<dbReference type="AlphaFoldDB" id="A0AAP0MHY9"/>
<evidence type="ECO:0000313" key="1">
    <source>
        <dbReference type="EMBL" id="KAK9208412.1"/>
    </source>
</evidence>
<reference evidence="1 2" key="1">
    <citation type="submission" date="2024-05" db="EMBL/GenBank/DDBJ databases">
        <title>Haplotype-resolved chromosome-level genome assembly of Huyou (Citrus changshanensis).</title>
        <authorList>
            <person name="Miao C."/>
            <person name="Chen W."/>
            <person name="Wu Y."/>
            <person name="Wang L."/>
            <person name="Zhao S."/>
            <person name="Grierson D."/>
            <person name="Xu C."/>
            <person name="Chen K."/>
        </authorList>
    </citation>
    <scope>NUCLEOTIDE SEQUENCE [LARGE SCALE GENOMIC DNA]</scope>
    <source>
        <strain evidence="1">01-14</strain>
        <tissue evidence="1">Leaf</tissue>
    </source>
</reference>
<gene>
    <name evidence="1" type="ORF">WN944_000766</name>
</gene>
<comment type="caution">
    <text evidence="1">The sequence shown here is derived from an EMBL/GenBank/DDBJ whole genome shotgun (WGS) entry which is preliminary data.</text>
</comment>
<keyword evidence="2" id="KW-1185">Reference proteome</keyword>
<sequence length="81" mass="9755">MWLVALFISRCLSFRYPSYCGSNIWPHSALPELEWVFSQNITLFLHWLLRETCSACWKLSLERFVYHSYVISWIHDLRACI</sequence>
<name>A0AAP0MHY9_9ROSI</name>
<dbReference type="Proteomes" id="UP001428341">
    <property type="component" value="Unassembled WGS sequence"/>
</dbReference>
<protein>
    <submittedName>
        <fullName evidence="1">Uncharacterized protein</fullName>
    </submittedName>
</protein>
<accession>A0AAP0MHY9</accession>
<organism evidence="1 2">
    <name type="scientific">Citrus x changshan-huyou</name>
    <dbReference type="NCBI Taxonomy" id="2935761"/>
    <lineage>
        <taxon>Eukaryota</taxon>
        <taxon>Viridiplantae</taxon>
        <taxon>Streptophyta</taxon>
        <taxon>Embryophyta</taxon>
        <taxon>Tracheophyta</taxon>
        <taxon>Spermatophyta</taxon>
        <taxon>Magnoliopsida</taxon>
        <taxon>eudicotyledons</taxon>
        <taxon>Gunneridae</taxon>
        <taxon>Pentapetalae</taxon>
        <taxon>rosids</taxon>
        <taxon>malvids</taxon>
        <taxon>Sapindales</taxon>
        <taxon>Rutaceae</taxon>
        <taxon>Aurantioideae</taxon>
        <taxon>Citrus</taxon>
    </lineage>
</organism>
<evidence type="ECO:0000313" key="2">
    <source>
        <dbReference type="Proteomes" id="UP001428341"/>
    </source>
</evidence>
<dbReference type="EMBL" id="JBCGBO010000004">
    <property type="protein sequence ID" value="KAK9208412.1"/>
    <property type="molecule type" value="Genomic_DNA"/>
</dbReference>